<dbReference type="Pfam" id="PF03781">
    <property type="entry name" value="FGE-sulfatase"/>
    <property type="match status" value="1"/>
</dbReference>
<dbReference type="EMBL" id="JADEXP010000041">
    <property type="protein sequence ID" value="MBE9066409.1"/>
    <property type="molecule type" value="Genomic_DNA"/>
</dbReference>
<accession>A0A928X2L2</accession>
<dbReference type="InterPro" id="IPR016187">
    <property type="entry name" value="CTDL_fold"/>
</dbReference>
<dbReference type="RefSeq" id="WP_193992138.1">
    <property type="nucleotide sequence ID" value="NZ_JADEXP010000041.1"/>
</dbReference>
<sequence>MNPIGNVYEWCADDVHQNYEDAPENADIWLSGNDDGQKIMRGGSYTLKPQHCRSAFRASHARTTTQAMIGFRVVASV</sequence>
<comment type="caution">
    <text evidence="2">The sequence shown here is derived from an EMBL/GenBank/DDBJ whole genome shotgun (WGS) entry which is preliminary data.</text>
</comment>
<dbReference type="InterPro" id="IPR042095">
    <property type="entry name" value="SUMF_sf"/>
</dbReference>
<gene>
    <name evidence="2" type="ORF">IQ260_07065</name>
</gene>
<proteinExistence type="predicted"/>
<protein>
    <submittedName>
        <fullName evidence="2">SUMF1/EgtB/PvdO family nonheme iron enzyme</fullName>
    </submittedName>
</protein>
<evidence type="ECO:0000313" key="3">
    <source>
        <dbReference type="Proteomes" id="UP000615026"/>
    </source>
</evidence>
<dbReference type="InterPro" id="IPR051043">
    <property type="entry name" value="Sulfatase_Mod_Factor_Kinase"/>
</dbReference>
<name>A0A928X2L2_LEPEC</name>
<dbReference type="SUPFAM" id="SSF56436">
    <property type="entry name" value="C-type lectin-like"/>
    <property type="match status" value="1"/>
</dbReference>
<feature type="domain" description="Sulfatase-modifying factor enzyme-like" evidence="1">
    <location>
        <begin position="4"/>
        <end position="74"/>
    </location>
</feature>
<evidence type="ECO:0000313" key="2">
    <source>
        <dbReference type="EMBL" id="MBE9066409.1"/>
    </source>
</evidence>
<organism evidence="2 3">
    <name type="scientific">Leptolyngbya cf. ectocarpi LEGE 11479</name>
    <dbReference type="NCBI Taxonomy" id="1828722"/>
    <lineage>
        <taxon>Bacteria</taxon>
        <taxon>Bacillati</taxon>
        <taxon>Cyanobacteriota</taxon>
        <taxon>Cyanophyceae</taxon>
        <taxon>Leptolyngbyales</taxon>
        <taxon>Leptolyngbyaceae</taxon>
        <taxon>Leptolyngbya group</taxon>
        <taxon>Leptolyngbya</taxon>
    </lineage>
</organism>
<dbReference type="Proteomes" id="UP000615026">
    <property type="component" value="Unassembled WGS sequence"/>
</dbReference>
<reference evidence="2" key="1">
    <citation type="submission" date="2020-10" db="EMBL/GenBank/DDBJ databases">
        <authorList>
            <person name="Castelo-Branco R."/>
            <person name="Eusebio N."/>
            <person name="Adriana R."/>
            <person name="Vieira A."/>
            <person name="Brugerolle De Fraissinette N."/>
            <person name="Rezende De Castro R."/>
            <person name="Schneider M.P."/>
            <person name="Vasconcelos V."/>
            <person name="Leao P.N."/>
        </authorList>
    </citation>
    <scope>NUCLEOTIDE SEQUENCE</scope>
    <source>
        <strain evidence="2">LEGE 11479</strain>
    </source>
</reference>
<evidence type="ECO:0000259" key="1">
    <source>
        <dbReference type="Pfam" id="PF03781"/>
    </source>
</evidence>
<dbReference type="PANTHER" id="PTHR23150">
    <property type="entry name" value="SULFATASE MODIFYING FACTOR 1, 2"/>
    <property type="match status" value="1"/>
</dbReference>
<dbReference type="AlphaFoldDB" id="A0A928X2L2"/>
<dbReference type="PANTHER" id="PTHR23150:SF19">
    <property type="entry name" value="FORMYLGLYCINE-GENERATING ENZYME"/>
    <property type="match status" value="1"/>
</dbReference>
<keyword evidence="3" id="KW-1185">Reference proteome</keyword>
<dbReference type="GO" id="GO:0120147">
    <property type="term" value="F:formylglycine-generating oxidase activity"/>
    <property type="evidence" value="ECO:0007669"/>
    <property type="project" value="TreeGrafter"/>
</dbReference>
<dbReference type="Gene3D" id="3.90.1580.10">
    <property type="entry name" value="paralog of FGE (formylglycine-generating enzyme)"/>
    <property type="match status" value="1"/>
</dbReference>
<dbReference type="InterPro" id="IPR005532">
    <property type="entry name" value="SUMF_dom"/>
</dbReference>